<proteinExistence type="predicted"/>
<reference evidence="1 2" key="1">
    <citation type="journal article" date="2015" name="Infect. Genet. Evol.">
        <title>Genomic sequences of six botulinum neurotoxin-producing strains representing three clostridial species illustrate the mobility and diversity of botulinum neurotoxin genes.</title>
        <authorList>
            <person name="Smith T.J."/>
            <person name="Hill K.K."/>
            <person name="Xie G."/>
            <person name="Foley B.T."/>
            <person name="Williamson C.H."/>
            <person name="Foster J.T."/>
            <person name="Johnson S.L."/>
            <person name="Chertkov O."/>
            <person name="Teshima H."/>
            <person name="Gibbons H.S."/>
            <person name="Johnsky L.A."/>
            <person name="Karavis M.A."/>
            <person name="Smith L.A."/>
        </authorList>
    </citation>
    <scope>NUCLEOTIDE SEQUENCE [LARGE SCALE GENOMIC DNA]</scope>
    <source>
        <strain evidence="1 2">CDC 2741</strain>
    </source>
</reference>
<evidence type="ECO:0008006" key="3">
    <source>
        <dbReference type="Google" id="ProtNLM"/>
    </source>
</evidence>
<dbReference type="Proteomes" id="UP000031366">
    <property type="component" value="Unassembled WGS sequence"/>
</dbReference>
<protein>
    <recommendedName>
        <fullName evidence="3">DNA and RNA helicase</fullName>
    </recommendedName>
</protein>
<keyword evidence="2" id="KW-1185">Reference proteome</keyword>
<dbReference type="RefSeq" id="WP_039634659.1">
    <property type="nucleotide sequence ID" value="NZ_AYSO01000018.1"/>
</dbReference>
<gene>
    <name evidence="1" type="ORF">U732_2351</name>
</gene>
<evidence type="ECO:0000313" key="2">
    <source>
        <dbReference type="Proteomes" id="UP000031366"/>
    </source>
</evidence>
<sequence length="259" mass="30227">MFSNTYPLFKPGRILKIEMLEELRDFPREILDISFKEYSNGIISGCSIEVNNDYIIVTKGIIKHQDMIYILKENYTIPYESTNQVQVLKIRFLGETTNKDFIKSESEIFLDDNLQINIDEMELCRFKLKKGARLRNNYVDFRDMSTEYDTVNTINAPYSAYGESSLNPDILRQFGRQLLSSNVSEAWDISFGMTCIQSRDTVQKEIIVSYLLYKLGIEKKDYSNEELYLYLLDVLNRENNGQAAGERRKSGRFKTILID</sequence>
<dbReference type="OrthoDB" id="1664853at2"/>
<accession>A0A0C1QYB8</accession>
<organism evidence="1 2">
    <name type="scientific">Clostridium argentinense CDC 2741</name>
    <dbReference type="NCBI Taxonomy" id="1418104"/>
    <lineage>
        <taxon>Bacteria</taxon>
        <taxon>Bacillati</taxon>
        <taxon>Bacillota</taxon>
        <taxon>Clostridia</taxon>
        <taxon>Eubacteriales</taxon>
        <taxon>Clostridiaceae</taxon>
        <taxon>Clostridium</taxon>
    </lineage>
</organism>
<dbReference type="AlphaFoldDB" id="A0A0C1QYB8"/>
<dbReference type="STRING" id="29341.RSJ17_02185"/>
<name>A0A0C1QYB8_9CLOT</name>
<comment type="caution">
    <text evidence="1">The sequence shown here is derived from an EMBL/GenBank/DDBJ whole genome shotgun (WGS) entry which is preliminary data.</text>
</comment>
<dbReference type="EMBL" id="AYSO01000018">
    <property type="protein sequence ID" value="KIE46002.1"/>
    <property type="molecule type" value="Genomic_DNA"/>
</dbReference>
<evidence type="ECO:0000313" key="1">
    <source>
        <dbReference type="EMBL" id="KIE46002.1"/>
    </source>
</evidence>